<reference evidence="1" key="1">
    <citation type="submission" date="2020-05" db="EMBL/GenBank/DDBJ databases">
        <title>Phylogenomic resolution of chytrid fungi.</title>
        <authorList>
            <person name="Stajich J.E."/>
            <person name="Amses K."/>
            <person name="Simmons R."/>
            <person name="Seto K."/>
            <person name="Myers J."/>
            <person name="Bonds A."/>
            <person name="Quandt C.A."/>
            <person name="Barry K."/>
            <person name="Liu P."/>
            <person name="Grigoriev I."/>
            <person name="Longcore J.E."/>
            <person name="James T.Y."/>
        </authorList>
    </citation>
    <scope>NUCLEOTIDE SEQUENCE</scope>
    <source>
        <strain evidence="1">JEL0318</strain>
    </source>
</reference>
<organism evidence="1 2">
    <name type="scientific">Rhizophlyctis rosea</name>
    <dbReference type="NCBI Taxonomy" id="64517"/>
    <lineage>
        <taxon>Eukaryota</taxon>
        <taxon>Fungi</taxon>
        <taxon>Fungi incertae sedis</taxon>
        <taxon>Chytridiomycota</taxon>
        <taxon>Chytridiomycota incertae sedis</taxon>
        <taxon>Chytridiomycetes</taxon>
        <taxon>Rhizophlyctidales</taxon>
        <taxon>Rhizophlyctidaceae</taxon>
        <taxon>Rhizophlyctis</taxon>
    </lineage>
</organism>
<comment type="caution">
    <text evidence="1">The sequence shown here is derived from an EMBL/GenBank/DDBJ whole genome shotgun (WGS) entry which is preliminary data.</text>
</comment>
<feature type="non-terminal residue" evidence="1">
    <location>
        <position position="57"/>
    </location>
</feature>
<name>A0AAD5RZQ3_9FUNG</name>
<dbReference type="EMBL" id="JADGJD010002861">
    <property type="protein sequence ID" value="KAJ3027716.1"/>
    <property type="molecule type" value="Genomic_DNA"/>
</dbReference>
<dbReference type="AlphaFoldDB" id="A0AAD5RZQ3"/>
<keyword evidence="2" id="KW-1185">Reference proteome</keyword>
<evidence type="ECO:0000313" key="2">
    <source>
        <dbReference type="Proteomes" id="UP001212841"/>
    </source>
</evidence>
<sequence length="57" mass="6616">MKKWTEEEEQDCSFITEPPGPQHYAVLHISKSPSKPDHITKILSILHDIHTRHSKNV</sequence>
<accession>A0AAD5RZQ3</accession>
<protein>
    <submittedName>
        <fullName evidence="1">Uncharacterized protein</fullName>
    </submittedName>
</protein>
<evidence type="ECO:0000313" key="1">
    <source>
        <dbReference type="EMBL" id="KAJ3027716.1"/>
    </source>
</evidence>
<dbReference type="Proteomes" id="UP001212841">
    <property type="component" value="Unassembled WGS sequence"/>
</dbReference>
<gene>
    <name evidence="1" type="ORF">HK097_006104</name>
</gene>
<proteinExistence type="predicted"/>